<reference evidence="2 3" key="1">
    <citation type="submission" date="2020-02" db="EMBL/GenBank/DDBJ databases">
        <title>Ideonella bacterium strain TBM-1.</title>
        <authorList>
            <person name="Chen W.-M."/>
        </authorList>
    </citation>
    <scope>NUCLEOTIDE SEQUENCE [LARGE SCALE GENOMIC DNA]</scope>
    <source>
        <strain evidence="2 3">TBM-1</strain>
    </source>
</reference>
<proteinExistence type="predicted"/>
<evidence type="ECO:0000313" key="2">
    <source>
        <dbReference type="EMBL" id="NDY92375.1"/>
    </source>
</evidence>
<accession>A0A7C9PHT7</accession>
<dbReference type="Gene3D" id="3.40.50.880">
    <property type="match status" value="1"/>
</dbReference>
<evidence type="ECO:0000313" key="3">
    <source>
        <dbReference type="Proteomes" id="UP000484255"/>
    </source>
</evidence>
<dbReference type="InterPro" id="IPR052158">
    <property type="entry name" value="INH-QAR"/>
</dbReference>
<dbReference type="EMBL" id="JAAGOH010000017">
    <property type="protein sequence ID" value="NDY92375.1"/>
    <property type="molecule type" value="Genomic_DNA"/>
</dbReference>
<dbReference type="RefSeq" id="WP_163458227.1">
    <property type="nucleotide sequence ID" value="NZ_JAAGOH010000017.1"/>
</dbReference>
<evidence type="ECO:0000259" key="1">
    <source>
        <dbReference type="Pfam" id="PF01965"/>
    </source>
</evidence>
<organism evidence="2 3">
    <name type="scientific">Ideonella livida</name>
    <dbReference type="NCBI Taxonomy" id="2707176"/>
    <lineage>
        <taxon>Bacteria</taxon>
        <taxon>Pseudomonadati</taxon>
        <taxon>Pseudomonadota</taxon>
        <taxon>Betaproteobacteria</taxon>
        <taxon>Burkholderiales</taxon>
        <taxon>Sphaerotilaceae</taxon>
        <taxon>Ideonella</taxon>
    </lineage>
</organism>
<dbReference type="Proteomes" id="UP000484255">
    <property type="component" value="Unassembled WGS sequence"/>
</dbReference>
<gene>
    <name evidence="2" type="ORF">G3A44_14390</name>
</gene>
<dbReference type="Pfam" id="PF01965">
    <property type="entry name" value="DJ-1_PfpI"/>
    <property type="match status" value="1"/>
</dbReference>
<dbReference type="AlphaFoldDB" id="A0A7C9PHT7"/>
<dbReference type="PANTHER" id="PTHR43130">
    <property type="entry name" value="ARAC-FAMILY TRANSCRIPTIONAL REGULATOR"/>
    <property type="match status" value="1"/>
</dbReference>
<dbReference type="PANTHER" id="PTHR43130:SF14">
    <property type="entry name" value="DJ-1_PFPI DOMAIN-CONTAINING PROTEIN"/>
    <property type="match status" value="1"/>
</dbReference>
<dbReference type="SUPFAM" id="SSF52317">
    <property type="entry name" value="Class I glutamine amidotransferase-like"/>
    <property type="match status" value="1"/>
</dbReference>
<sequence>MSHALTLPAPVIRLVLFDEVELLDFAGPYEVFTTALRVHRRLHPGAPAPWQVRSASLHGQAVRARAGLQLQADEALIPGPAEPSALTDVTAPTALLLVPGGVVNGVLANPEMMAALRHHAEHTLAATADGLVASVCTGAFVLADLGLLHGQPCTTHWEDVADLRRRHPGLDLRPEARWVDAGRVLSSAGISAGLDMGLHLVARLHSRALALATARQMDYAWRDAEAADLPSAP</sequence>
<feature type="domain" description="DJ-1/PfpI" evidence="1">
    <location>
        <begin position="14"/>
        <end position="202"/>
    </location>
</feature>
<dbReference type="GO" id="GO:0006355">
    <property type="term" value="P:regulation of DNA-templated transcription"/>
    <property type="evidence" value="ECO:0007669"/>
    <property type="project" value="TreeGrafter"/>
</dbReference>
<dbReference type="InterPro" id="IPR029062">
    <property type="entry name" value="Class_I_gatase-like"/>
</dbReference>
<protein>
    <submittedName>
        <fullName evidence="2">DJ-1/PfpI family protein</fullName>
    </submittedName>
</protein>
<keyword evidence="3" id="KW-1185">Reference proteome</keyword>
<name>A0A7C9PHT7_9BURK</name>
<dbReference type="InterPro" id="IPR002818">
    <property type="entry name" value="DJ-1/PfpI"/>
</dbReference>
<dbReference type="CDD" id="cd03139">
    <property type="entry name" value="GATase1_PfpI_2"/>
    <property type="match status" value="1"/>
</dbReference>
<comment type="caution">
    <text evidence="2">The sequence shown here is derived from an EMBL/GenBank/DDBJ whole genome shotgun (WGS) entry which is preliminary data.</text>
</comment>